<evidence type="ECO:0000313" key="1">
    <source>
        <dbReference type="EMBL" id="VYU37558.1"/>
    </source>
</evidence>
<gene>
    <name evidence="1" type="ORF">FPLFYP42_02082</name>
</gene>
<accession>A0A6N3ECR0</accession>
<dbReference type="RefSeq" id="WP_148342614.1">
    <property type="nucleotide sequence ID" value="NZ_CACRUB010000035.1"/>
</dbReference>
<protein>
    <submittedName>
        <fullName evidence="1">Uncharacterized protein</fullName>
    </submittedName>
</protein>
<proteinExistence type="predicted"/>
<sequence length="62" mass="7304">MEKDRNTMIDFLLAAYEGEPEYKEQEARLEALTDEQLTKEYEKAMEALNADTDIYDLLEFAH</sequence>
<name>A0A6N3ECR0_FLAPL</name>
<dbReference type="AlphaFoldDB" id="A0A6N3ECR0"/>
<dbReference type="EMBL" id="CACRUB010000035">
    <property type="protein sequence ID" value="VYU37558.1"/>
    <property type="molecule type" value="Genomic_DNA"/>
</dbReference>
<reference evidence="1" key="1">
    <citation type="submission" date="2019-11" db="EMBL/GenBank/DDBJ databases">
        <authorList>
            <person name="Feng L."/>
        </authorList>
    </citation>
    <scope>NUCLEOTIDE SEQUENCE</scope>
    <source>
        <strain evidence="1">FplautiiLFYP42</strain>
    </source>
</reference>
<organism evidence="1">
    <name type="scientific">Flavonifractor plautii</name>
    <name type="common">Fusobacterium plautii</name>
    <dbReference type="NCBI Taxonomy" id="292800"/>
    <lineage>
        <taxon>Bacteria</taxon>
        <taxon>Bacillati</taxon>
        <taxon>Bacillota</taxon>
        <taxon>Clostridia</taxon>
        <taxon>Eubacteriales</taxon>
        <taxon>Oscillospiraceae</taxon>
        <taxon>Flavonifractor</taxon>
    </lineage>
</organism>